<keyword evidence="1" id="KW-0472">Membrane</keyword>
<dbReference type="Proteomes" id="UP001165378">
    <property type="component" value="Unassembled WGS sequence"/>
</dbReference>
<feature type="transmembrane region" description="Helical" evidence="1">
    <location>
        <begin position="6"/>
        <end position="27"/>
    </location>
</feature>
<feature type="transmembrane region" description="Helical" evidence="1">
    <location>
        <begin position="39"/>
        <end position="62"/>
    </location>
</feature>
<feature type="transmembrane region" description="Helical" evidence="1">
    <location>
        <begin position="178"/>
        <end position="199"/>
    </location>
</feature>
<keyword evidence="1" id="KW-0812">Transmembrane</keyword>
<protein>
    <submittedName>
        <fullName evidence="2">DUF4239 domain-containing protein</fullName>
    </submittedName>
</protein>
<keyword evidence="1" id="KW-1133">Transmembrane helix</keyword>
<proteinExistence type="predicted"/>
<evidence type="ECO:0000256" key="1">
    <source>
        <dbReference type="SAM" id="Phobius"/>
    </source>
</evidence>
<reference evidence="2" key="1">
    <citation type="submission" date="2022-01" db="EMBL/GenBank/DDBJ databases">
        <title>Genome-Based Taxonomic Classification of the Phylum Actinobacteria.</title>
        <authorList>
            <person name="Gao Y."/>
        </authorList>
    </citation>
    <scope>NUCLEOTIDE SEQUENCE</scope>
    <source>
        <strain evidence="2">KLBMP 8922</strain>
    </source>
</reference>
<dbReference type="InterPro" id="IPR025333">
    <property type="entry name" value="DUF4239"/>
</dbReference>
<keyword evidence="3" id="KW-1185">Reference proteome</keyword>
<comment type="caution">
    <text evidence="2">The sequence shown here is derived from an EMBL/GenBank/DDBJ whole genome shotgun (WGS) entry which is preliminary data.</text>
</comment>
<organism evidence="2 3">
    <name type="scientific">Yinghuangia soli</name>
    <dbReference type="NCBI Taxonomy" id="2908204"/>
    <lineage>
        <taxon>Bacteria</taxon>
        <taxon>Bacillati</taxon>
        <taxon>Actinomycetota</taxon>
        <taxon>Actinomycetes</taxon>
        <taxon>Kitasatosporales</taxon>
        <taxon>Streptomycetaceae</taxon>
        <taxon>Yinghuangia</taxon>
    </lineage>
</organism>
<evidence type="ECO:0000313" key="2">
    <source>
        <dbReference type="EMBL" id="MCF2530921.1"/>
    </source>
</evidence>
<sequence length="254" mass="28272">MSWSGILILVGTLLGVTGCIYVVQRFVPHPLREQHNDVAGFIFAAVGVLYAVLLAFVVIAVWENHASARETTFKEADELAGLYWVSRELPLPLGAELEKQTLEYAKTVMHKEWPLMAEQHSSPEATQLVYKLRAGVMGYQPGGPREEMLAERAVSHLENMASARRERLSQVDEDVPSLLWFALIAGAVLTVGFTFLFGLSNTFTHTLMVLMLTGLVVVSLLVIREMDFPFDGVTKVEPTSFEVFLDRLPPPRTV</sequence>
<feature type="transmembrane region" description="Helical" evidence="1">
    <location>
        <begin position="206"/>
        <end position="223"/>
    </location>
</feature>
<dbReference type="Pfam" id="PF14023">
    <property type="entry name" value="Bestrophin-like"/>
    <property type="match status" value="1"/>
</dbReference>
<dbReference type="RefSeq" id="WP_235055589.1">
    <property type="nucleotide sequence ID" value="NZ_JAKFHA010000019.1"/>
</dbReference>
<gene>
    <name evidence="2" type="ORF">LZ495_27420</name>
</gene>
<name>A0AA41Q410_9ACTN</name>
<dbReference type="AlphaFoldDB" id="A0AA41Q410"/>
<accession>A0AA41Q410</accession>
<dbReference type="EMBL" id="JAKFHA010000019">
    <property type="protein sequence ID" value="MCF2530921.1"/>
    <property type="molecule type" value="Genomic_DNA"/>
</dbReference>
<evidence type="ECO:0000313" key="3">
    <source>
        <dbReference type="Proteomes" id="UP001165378"/>
    </source>
</evidence>